<evidence type="ECO:0000313" key="3">
    <source>
        <dbReference type="Proteomes" id="UP001201980"/>
    </source>
</evidence>
<name>A0AAD5RIX8_9PEZI</name>
<reference evidence="2" key="1">
    <citation type="submission" date="2022-07" db="EMBL/GenBank/DDBJ databases">
        <title>Draft genome sequence of Zalerion maritima ATCC 34329, a (micro)plastics degrading marine fungus.</title>
        <authorList>
            <person name="Paco A."/>
            <person name="Goncalves M.F.M."/>
            <person name="Rocha-Santos T.A.P."/>
            <person name="Alves A."/>
        </authorList>
    </citation>
    <scope>NUCLEOTIDE SEQUENCE</scope>
    <source>
        <strain evidence="2">ATCC 34329</strain>
    </source>
</reference>
<sequence>MSTIGMMVLSFYIGYMQGRTARERKIGEQEAKPAYKMQKLNKARGEEKLRSTKVIEEDKQTRLKLNPDSTKGQGEIIDLCGMTMAGEQSSRSSSSIRPRSEVLRAQTRRRSVGCHGEEGDIVGPYERVTSTYFSLDDWAGVGSWAVFANERDQSRRAEVFY</sequence>
<protein>
    <submittedName>
        <fullName evidence="2">Uncharacterized protein</fullName>
    </submittedName>
</protein>
<keyword evidence="3" id="KW-1185">Reference proteome</keyword>
<dbReference type="AlphaFoldDB" id="A0AAD5RIX8"/>
<evidence type="ECO:0000256" key="1">
    <source>
        <dbReference type="SAM" id="MobiDB-lite"/>
    </source>
</evidence>
<proteinExistence type="predicted"/>
<dbReference type="EMBL" id="JAKWBI020000399">
    <property type="protein sequence ID" value="KAJ2895479.1"/>
    <property type="molecule type" value="Genomic_DNA"/>
</dbReference>
<dbReference type="Proteomes" id="UP001201980">
    <property type="component" value="Unassembled WGS sequence"/>
</dbReference>
<feature type="region of interest" description="Disordered" evidence="1">
    <location>
        <begin position="85"/>
        <end position="110"/>
    </location>
</feature>
<accession>A0AAD5RIX8</accession>
<gene>
    <name evidence="2" type="ORF">MKZ38_006416</name>
</gene>
<comment type="caution">
    <text evidence="2">The sequence shown here is derived from an EMBL/GenBank/DDBJ whole genome shotgun (WGS) entry which is preliminary data.</text>
</comment>
<evidence type="ECO:0000313" key="2">
    <source>
        <dbReference type="EMBL" id="KAJ2895479.1"/>
    </source>
</evidence>
<organism evidence="2 3">
    <name type="scientific">Zalerion maritima</name>
    <dbReference type="NCBI Taxonomy" id="339359"/>
    <lineage>
        <taxon>Eukaryota</taxon>
        <taxon>Fungi</taxon>
        <taxon>Dikarya</taxon>
        <taxon>Ascomycota</taxon>
        <taxon>Pezizomycotina</taxon>
        <taxon>Sordariomycetes</taxon>
        <taxon>Lulworthiomycetidae</taxon>
        <taxon>Lulworthiales</taxon>
        <taxon>Lulworthiaceae</taxon>
        <taxon>Zalerion</taxon>
    </lineage>
</organism>